<proteinExistence type="predicted"/>
<sequence>MYVFTTRFVIENKSEVTFISHDEDGDWQFMSDDKSEEEDARIISLEEMIAHDSSILELADLPLGYQAERPDKFSKWTIFKSE</sequence>
<dbReference type="Proteomes" id="UP000295706">
    <property type="component" value="Unassembled WGS sequence"/>
</dbReference>
<evidence type="ECO:0000313" key="2">
    <source>
        <dbReference type="Proteomes" id="UP000295706"/>
    </source>
</evidence>
<protein>
    <recommendedName>
        <fullName evidence="3">DUF2185 domain-containing protein</fullName>
    </recommendedName>
</protein>
<reference evidence="1 2" key="1">
    <citation type="submission" date="2019-02" db="EMBL/GenBank/DDBJ databases">
        <title>Arundinibacter roseus gen. nov., sp. nov., a new member of the family Cytophagaceae.</title>
        <authorList>
            <person name="Szuroczki S."/>
            <person name="Khayer B."/>
            <person name="Sproer C."/>
            <person name="Toumi M."/>
            <person name="Szabo A."/>
            <person name="Felfoldi T."/>
            <person name="Schumann P."/>
            <person name="Toth E."/>
        </authorList>
    </citation>
    <scope>NUCLEOTIDE SEQUENCE [LARGE SCALE GENOMIC DNA]</scope>
    <source>
        <strain evidence="1 2">DMA-k-7a</strain>
    </source>
</reference>
<dbReference type="AlphaFoldDB" id="A0A4R4JV14"/>
<name>A0A4R4JV14_9BACT</name>
<evidence type="ECO:0000313" key="1">
    <source>
        <dbReference type="EMBL" id="TDB58554.1"/>
    </source>
</evidence>
<organism evidence="1 2">
    <name type="scientific">Arundinibacter roseus</name>
    <dbReference type="NCBI Taxonomy" id="2070510"/>
    <lineage>
        <taxon>Bacteria</taxon>
        <taxon>Pseudomonadati</taxon>
        <taxon>Bacteroidota</taxon>
        <taxon>Cytophagia</taxon>
        <taxon>Cytophagales</taxon>
        <taxon>Spirosomataceae</taxon>
        <taxon>Arundinibacter</taxon>
    </lineage>
</organism>
<gene>
    <name evidence="1" type="ORF">EZE20_23090</name>
</gene>
<keyword evidence="2" id="KW-1185">Reference proteome</keyword>
<comment type="caution">
    <text evidence="1">The sequence shown here is derived from an EMBL/GenBank/DDBJ whole genome shotgun (WGS) entry which is preliminary data.</text>
</comment>
<dbReference type="OrthoDB" id="9793188at2"/>
<evidence type="ECO:0008006" key="3">
    <source>
        <dbReference type="Google" id="ProtNLM"/>
    </source>
</evidence>
<dbReference type="EMBL" id="SMJU01000023">
    <property type="protein sequence ID" value="TDB58554.1"/>
    <property type="molecule type" value="Genomic_DNA"/>
</dbReference>
<accession>A0A4R4JV14</accession>